<feature type="compositionally biased region" description="Polar residues" evidence="10">
    <location>
        <begin position="187"/>
        <end position="206"/>
    </location>
</feature>
<dbReference type="Pfam" id="PF00069">
    <property type="entry name" value="Pkinase"/>
    <property type="match status" value="1"/>
</dbReference>
<dbReference type="PANTHER" id="PTHR48016">
    <property type="entry name" value="MAP KINASE KINASE KINASE SSK2-RELATED-RELATED"/>
    <property type="match status" value="1"/>
</dbReference>
<evidence type="ECO:0000256" key="5">
    <source>
        <dbReference type="ARBA" id="ARBA00022777"/>
    </source>
</evidence>
<dbReference type="InParanoid" id="A0A2K1KM62"/>
<evidence type="ECO:0000256" key="8">
    <source>
        <dbReference type="ARBA" id="ARBA00048329"/>
    </source>
</evidence>
<dbReference type="InterPro" id="IPR011009">
    <property type="entry name" value="Kinase-like_dom_sf"/>
</dbReference>
<comment type="similarity">
    <text evidence="1">Belongs to the protein kinase superfamily. STE Ser/Thr protein kinase family. MAP kinase kinase kinase subfamily.</text>
</comment>
<dbReference type="InterPro" id="IPR000719">
    <property type="entry name" value="Prot_kinase_dom"/>
</dbReference>
<feature type="compositionally biased region" description="Low complexity" evidence="10">
    <location>
        <begin position="272"/>
        <end position="284"/>
    </location>
</feature>
<evidence type="ECO:0000313" key="12">
    <source>
        <dbReference type="EMBL" id="PNR54861.1"/>
    </source>
</evidence>
<dbReference type="STRING" id="3218.A0A2K1KM62"/>
<dbReference type="PROSITE" id="PS00107">
    <property type="entry name" value="PROTEIN_KINASE_ATP"/>
    <property type="match status" value="1"/>
</dbReference>
<organism evidence="12">
    <name type="scientific">Physcomitrium patens</name>
    <name type="common">Spreading-leaved earth moss</name>
    <name type="synonym">Physcomitrella patens</name>
    <dbReference type="NCBI Taxonomy" id="3218"/>
    <lineage>
        <taxon>Eukaryota</taxon>
        <taxon>Viridiplantae</taxon>
        <taxon>Streptophyta</taxon>
        <taxon>Embryophyta</taxon>
        <taxon>Bryophyta</taxon>
        <taxon>Bryophytina</taxon>
        <taxon>Bryopsida</taxon>
        <taxon>Funariidae</taxon>
        <taxon>Funariales</taxon>
        <taxon>Funariaceae</taxon>
        <taxon>Physcomitrium</taxon>
    </lineage>
</organism>
<dbReference type="Gramene" id="Pp3c4_4230V3.1">
    <property type="protein sequence ID" value="Pp3c4_4230V3.1"/>
    <property type="gene ID" value="Pp3c4_4230"/>
</dbReference>
<evidence type="ECO:0000256" key="6">
    <source>
        <dbReference type="ARBA" id="ARBA00022840"/>
    </source>
</evidence>
<dbReference type="EMBL" id="ABEU02000004">
    <property type="protein sequence ID" value="PNR54861.1"/>
    <property type="molecule type" value="Genomic_DNA"/>
</dbReference>
<evidence type="ECO:0000256" key="4">
    <source>
        <dbReference type="ARBA" id="ARBA00022741"/>
    </source>
</evidence>
<feature type="compositionally biased region" description="Low complexity" evidence="10">
    <location>
        <begin position="240"/>
        <end position="250"/>
    </location>
</feature>
<reference evidence="12 14" key="1">
    <citation type="journal article" date="2008" name="Science">
        <title>The Physcomitrella genome reveals evolutionary insights into the conquest of land by plants.</title>
        <authorList>
            <person name="Rensing S."/>
            <person name="Lang D."/>
            <person name="Zimmer A."/>
            <person name="Terry A."/>
            <person name="Salamov A."/>
            <person name="Shapiro H."/>
            <person name="Nishiyama T."/>
            <person name="Perroud P.-F."/>
            <person name="Lindquist E."/>
            <person name="Kamisugi Y."/>
            <person name="Tanahashi T."/>
            <person name="Sakakibara K."/>
            <person name="Fujita T."/>
            <person name="Oishi K."/>
            <person name="Shin-I T."/>
            <person name="Kuroki Y."/>
            <person name="Toyoda A."/>
            <person name="Suzuki Y."/>
            <person name="Hashimoto A."/>
            <person name="Yamaguchi K."/>
            <person name="Sugano A."/>
            <person name="Kohara Y."/>
            <person name="Fujiyama A."/>
            <person name="Anterola A."/>
            <person name="Aoki S."/>
            <person name="Ashton N."/>
            <person name="Barbazuk W.B."/>
            <person name="Barker E."/>
            <person name="Bennetzen J."/>
            <person name="Bezanilla M."/>
            <person name="Blankenship R."/>
            <person name="Cho S.H."/>
            <person name="Dutcher S."/>
            <person name="Estelle M."/>
            <person name="Fawcett J.A."/>
            <person name="Gundlach H."/>
            <person name="Hanada K."/>
            <person name="Heyl A."/>
            <person name="Hicks K.A."/>
            <person name="Hugh J."/>
            <person name="Lohr M."/>
            <person name="Mayer K."/>
            <person name="Melkozernov A."/>
            <person name="Murata T."/>
            <person name="Nelson D."/>
            <person name="Pils B."/>
            <person name="Prigge M."/>
            <person name="Reiss B."/>
            <person name="Renner T."/>
            <person name="Rombauts S."/>
            <person name="Rushton P."/>
            <person name="Sanderfoot A."/>
            <person name="Schween G."/>
            <person name="Shiu S.-H."/>
            <person name="Stueber K."/>
            <person name="Theodoulou F.L."/>
            <person name="Tu H."/>
            <person name="Van de Peer Y."/>
            <person name="Verrier P.J."/>
            <person name="Waters E."/>
            <person name="Wood A."/>
            <person name="Yang L."/>
            <person name="Cove D."/>
            <person name="Cuming A."/>
            <person name="Hasebe M."/>
            <person name="Lucas S."/>
            <person name="Mishler D.B."/>
            <person name="Reski R."/>
            <person name="Grigoriev I."/>
            <person name="Quatrano R.S."/>
            <person name="Boore J.L."/>
        </authorList>
    </citation>
    <scope>NUCLEOTIDE SEQUENCE [LARGE SCALE GENOMIC DNA]</scope>
    <source>
        <strain evidence="13 14">cv. Gransden 2004</strain>
    </source>
</reference>
<feature type="region of interest" description="Disordered" evidence="10">
    <location>
        <begin position="342"/>
        <end position="375"/>
    </location>
</feature>
<dbReference type="GO" id="GO:0004708">
    <property type="term" value="F:MAP kinase kinase activity"/>
    <property type="evidence" value="ECO:0000318"/>
    <property type="project" value="GO_Central"/>
</dbReference>
<dbReference type="InterPro" id="IPR050538">
    <property type="entry name" value="MAP_kinase_kinase_kinase"/>
</dbReference>
<dbReference type="Proteomes" id="UP000006727">
    <property type="component" value="Chromosome 4"/>
</dbReference>
<dbReference type="PANTHER" id="PTHR48016:SF17">
    <property type="entry name" value="MITOGEN-ACTIVATED PROTEIN KINASE KINASE KINASE YODA"/>
    <property type="match status" value="1"/>
</dbReference>
<dbReference type="AlphaFoldDB" id="A0A2K1KM62"/>
<evidence type="ECO:0000313" key="14">
    <source>
        <dbReference type="Proteomes" id="UP000006727"/>
    </source>
</evidence>
<proteinExistence type="inferred from homology"/>
<keyword evidence="6 9" id="KW-0067">ATP-binding</keyword>
<evidence type="ECO:0000256" key="1">
    <source>
        <dbReference type="ARBA" id="ARBA00006529"/>
    </source>
</evidence>
<evidence type="ECO:0000256" key="9">
    <source>
        <dbReference type="PROSITE-ProRule" id="PRU10141"/>
    </source>
</evidence>
<reference evidence="12 14" key="2">
    <citation type="journal article" date="2018" name="Plant J.">
        <title>The Physcomitrella patens chromosome-scale assembly reveals moss genome structure and evolution.</title>
        <authorList>
            <person name="Lang D."/>
            <person name="Ullrich K.K."/>
            <person name="Murat F."/>
            <person name="Fuchs J."/>
            <person name="Jenkins J."/>
            <person name="Haas F.B."/>
            <person name="Piednoel M."/>
            <person name="Gundlach H."/>
            <person name="Van Bel M."/>
            <person name="Meyberg R."/>
            <person name="Vives C."/>
            <person name="Morata J."/>
            <person name="Symeonidi A."/>
            <person name="Hiss M."/>
            <person name="Muchero W."/>
            <person name="Kamisugi Y."/>
            <person name="Saleh O."/>
            <person name="Blanc G."/>
            <person name="Decker E.L."/>
            <person name="van Gessel N."/>
            <person name="Grimwood J."/>
            <person name="Hayes R.D."/>
            <person name="Graham S.W."/>
            <person name="Gunter L.E."/>
            <person name="McDaniel S.F."/>
            <person name="Hoernstein S.N.W."/>
            <person name="Larsson A."/>
            <person name="Li F.W."/>
            <person name="Perroud P.F."/>
            <person name="Phillips J."/>
            <person name="Ranjan P."/>
            <person name="Rokshar D.S."/>
            <person name="Rothfels C.J."/>
            <person name="Schneider L."/>
            <person name="Shu S."/>
            <person name="Stevenson D.W."/>
            <person name="Thummler F."/>
            <person name="Tillich M."/>
            <person name="Villarreal Aguilar J.C."/>
            <person name="Widiez T."/>
            <person name="Wong G.K."/>
            <person name="Wymore A."/>
            <person name="Zhang Y."/>
            <person name="Zimmer A.D."/>
            <person name="Quatrano R.S."/>
            <person name="Mayer K.F.X."/>
            <person name="Goodstein D."/>
            <person name="Casacuberta J.M."/>
            <person name="Vandepoele K."/>
            <person name="Reski R."/>
            <person name="Cuming A.C."/>
            <person name="Tuskan G.A."/>
            <person name="Maumus F."/>
            <person name="Salse J."/>
            <person name="Schmutz J."/>
            <person name="Rensing S.A."/>
        </authorList>
    </citation>
    <scope>NUCLEOTIDE SEQUENCE [LARGE SCALE GENOMIC DNA]</scope>
    <source>
        <strain evidence="13 14">cv. Gransden 2004</strain>
    </source>
</reference>
<keyword evidence="4 9" id="KW-0547">Nucleotide-binding</keyword>
<evidence type="ECO:0000256" key="2">
    <source>
        <dbReference type="ARBA" id="ARBA00012406"/>
    </source>
</evidence>
<dbReference type="EnsemblPlants" id="Pp3c4_4230V3.1">
    <property type="protein sequence ID" value="Pp3c4_4230V3.1"/>
    <property type="gene ID" value="Pp3c4_4230"/>
</dbReference>
<feature type="domain" description="Protein kinase" evidence="11">
    <location>
        <begin position="424"/>
        <end position="664"/>
    </location>
</feature>
<feature type="region of interest" description="Disordered" evidence="10">
    <location>
        <begin position="240"/>
        <end position="326"/>
    </location>
</feature>
<evidence type="ECO:0000256" key="10">
    <source>
        <dbReference type="SAM" id="MobiDB-lite"/>
    </source>
</evidence>
<dbReference type="GO" id="GO:0005524">
    <property type="term" value="F:ATP binding"/>
    <property type="evidence" value="ECO:0007669"/>
    <property type="project" value="UniProtKB-UniRule"/>
</dbReference>
<accession>A0A2K1KM62</accession>
<dbReference type="PROSITE" id="PS50011">
    <property type="entry name" value="PROTEIN_KINASE_DOM"/>
    <property type="match status" value="1"/>
</dbReference>
<name>A0A2K1KM62_PHYPA</name>
<evidence type="ECO:0000256" key="3">
    <source>
        <dbReference type="ARBA" id="ARBA00022679"/>
    </source>
</evidence>
<feature type="compositionally biased region" description="Polar residues" evidence="10">
    <location>
        <begin position="251"/>
        <end position="271"/>
    </location>
</feature>
<dbReference type="Gene3D" id="3.30.200.20">
    <property type="entry name" value="Phosphorylase Kinase, domain 1"/>
    <property type="match status" value="1"/>
</dbReference>
<keyword evidence="14" id="KW-1185">Reference proteome</keyword>
<dbReference type="SUPFAM" id="SSF56112">
    <property type="entry name" value="Protein kinase-like (PK-like)"/>
    <property type="match status" value="1"/>
</dbReference>
<dbReference type="GO" id="GO:0000165">
    <property type="term" value="P:MAPK cascade"/>
    <property type="evidence" value="ECO:0000318"/>
    <property type="project" value="GO_Central"/>
</dbReference>
<keyword evidence="3" id="KW-0808">Transferase</keyword>
<feature type="binding site" evidence="9">
    <location>
        <position position="453"/>
    </location>
    <ligand>
        <name>ATP</name>
        <dbReference type="ChEBI" id="CHEBI:30616"/>
    </ligand>
</feature>
<gene>
    <name evidence="12" type="ORF">PHYPA_005754</name>
</gene>
<protein>
    <recommendedName>
        <fullName evidence="2">mitogen-activated protein kinase kinase kinase</fullName>
        <ecNumber evidence="2">2.7.11.25</ecNumber>
    </recommendedName>
</protein>
<dbReference type="Gene3D" id="1.10.510.10">
    <property type="entry name" value="Transferase(Phosphotransferase) domain 1"/>
    <property type="match status" value="1"/>
</dbReference>
<sequence length="679" mass="74511">MLLEIVEMMSVVYDCCYPQKSKPCSFSTYRATCVRSILKIVVDFSHSPMKFFLSLNFKRTKKNADCDEMFSPQATLRPRVGTSIKQEGYSLPVDITVPPLHTMPPLKQPTIRSEFRPSRTQSPAEIDASANDVLLSPKMVKNAVSYLDTKNKALQSCSCQPSDSDLFNRRTIGSPYRDLLPAHVHTPSLSNKTGSPRSNPTGSPANRTIADGIRALEYPTSDLSTCRNYYDCDDETECSPSTLPLSPSTSETADNLSTGKPCSSDVSMRSNPQRSPRSHSGSSHGKSRGPRHEGSPKPCKLPSPPKPSSCTQTSNSSGKKSQIYSSKSATTFQELTSIRSSLLPRKLHAEPPPRTSGLTPLTPPSSPRTLKLNPVVNSNNLDVPDILHSQARSTFSASPHRVSIGNPPRLCRSLHPAPQQPQRWKRGAQIGSGSFGSVYEGWNLDDGTFFAVKVSGSDNNPPEITPGEVAVMSKLRHPNIVQYYGTTTENGSICIFLELKFQVFDESLISSYTRQILTGLEYLHSKNTVHRDIKCANILVDSDGQVKLADFGLAKQMKDSLATSVKGSPYYMAPEILSPGPNKPPSGLAVDIWSLGCTVLEMAEGKPPWSDLQGYAFFFKVTKGELPPIPEHLSDLAKDFVTQCLRTRPEDRPTVKDLLIHPFVVQAPRTFRLSVPARG</sequence>
<comment type="catalytic activity">
    <reaction evidence="8">
        <text>L-seryl-[protein] + ATP = O-phospho-L-seryl-[protein] + ADP + H(+)</text>
        <dbReference type="Rhea" id="RHEA:17989"/>
        <dbReference type="Rhea" id="RHEA-COMP:9863"/>
        <dbReference type="Rhea" id="RHEA-COMP:11604"/>
        <dbReference type="ChEBI" id="CHEBI:15378"/>
        <dbReference type="ChEBI" id="CHEBI:29999"/>
        <dbReference type="ChEBI" id="CHEBI:30616"/>
        <dbReference type="ChEBI" id="CHEBI:83421"/>
        <dbReference type="ChEBI" id="CHEBI:456216"/>
        <dbReference type="EC" id="2.7.11.25"/>
    </reaction>
</comment>
<feature type="region of interest" description="Disordered" evidence="10">
    <location>
        <begin position="179"/>
        <end position="207"/>
    </location>
</feature>
<evidence type="ECO:0000256" key="7">
    <source>
        <dbReference type="ARBA" id="ARBA00047559"/>
    </source>
</evidence>
<dbReference type="InterPro" id="IPR017441">
    <property type="entry name" value="Protein_kinase_ATP_BS"/>
</dbReference>
<dbReference type="GO" id="GO:0004709">
    <property type="term" value="F:MAP kinase kinase kinase activity"/>
    <property type="evidence" value="ECO:0007669"/>
    <property type="project" value="UniProtKB-EC"/>
</dbReference>
<dbReference type="SMART" id="SM00220">
    <property type="entry name" value="S_TKc"/>
    <property type="match status" value="1"/>
</dbReference>
<reference evidence="13" key="3">
    <citation type="submission" date="2020-12" db="UniProtKB">
        <authorList>
            <consortium name="EnsemblPlants"/>
        </authorList>
    </citation>
    <scope>IDENTIFICATION</scope>
</reference>
<evidence type="ECO:0000313" key="13">
    <source>
        <dbReference type="EnsemblPlants" id="Pp3c4_4230V3.1"/>
    </source>
</evidence>
<keyword evidence="5" id="KW-0418">Kinase</keyword>
<dbReference type="PaxDb" id="3218-PP1S188_1V6.1"/>
<feature type="compositionally biased region" description="Polar residues" evidence="10">
    <location>
        <begin position="311"/>
        <end position="326"/>
    </location>
</feature>
<dbReference type="EC" id="2.7.11.25" evidence="2"/>
<comment type="catalytic activity">
    <reaction evidence="7">
        <text>L-threonyl-[protein] + ATP = O-phospho-L-threonyl-[protein] + ADP + H(+)</text>
        <dbReference type="Rhea" id="RHEA:46608"/>
        <dbReference type="Rhea" id="RHEA-COMP:11060"/>
        <dbReference type="Rhea" id="RHEA-COMP:11605"/>
        <dbReference type="ChEBI" id="CHEBI:15378"/>
        <dbReference type="ChEBI" id="CHEBI:30013"/>
        <dbReference type="ChEBI" id="CHEBI:30616"/>
        <dbReference type="ChEBI" id="CHEBI:61977"/>
        <dbReference type="ChEBI" id="CHEBI:456216"/>
        <dbReference type="EC" id="2.7.11.25"/>
    </reaction>
</comment>
<evidence type="ECO:0000259" key="11">
    <source>
        <dbReference type="PROSITE" id="PS50011"/>
    </source>
</evidence>